<keyword evidence="7 9" id="KW-0472">Membrane</keyword>
<feature type="transmembrane region" description="Helical" evidence="9">
    <location>
        <begin position="448"/>
        <end position="466"/>
    </location>
</feature>
<evidence type="ECO:0000256" key="8">
    <source>
        <dbReference type="RuleBase" id="RU362091"/>
    </source>
</evidence>
<dbReference type="GO" id="GO:0015293">
    <property type="term" value="F:symporter activity"/>
    <property type="evidence" value="ECO:0007669"/>
    <property type="project" value="UniProtKB-KW"/>
</dbReference>
<evidence type="ECO:0000256" key="9">
    <source>
        <dbReference type="SAM" id="Phobius"/>
    </source>
</evidence>
<dbReference type="PROSITE" id="PS50283">
    <property type="entry name" value="NA_SOLUT_SYMP_3"/>
    <property type="match status" value="1"/>
</dbReference>
<feature type="transmembrane region" description="Helical" evidence="9">
    <location>
        <begin position="73"/>
        <end position="92"/>
    </location>
</feature>
<protein>
    <submittedName>
        <fullName evidence="10">Sodium:solute symporter family protein</fullName>
    </submittedName>
</protein>
<comment type="caution">
    <text evidence="10">The sequence shown here is derived from an EMBL/GenBank/DDBJ whole genome shotgun (WGS) entry which is preliminary data.</text>
</comment>
<dbReference type="PANTHER" id="PTHR48086:SF7">
    <property type="entry name" value="SODIUM-SOLUTE SYMPORTER-RELATED"/>
    <property type="match status" value="1"/>
</dbReference>
<sequence length="481" mass="51293">MHTIDYLLFLGYLVVLLMVGFHFYRRHSGGEDYYLAGRNLPARHVGFSIAATDVGGGFSIGLAGLGFTMGLSASWLLFTGLLGAWLSAVLLIPKIKQRERHQSLFTYPDLLRHHFGPRVAMAAAVISAVGYLGFTAAQLLAGAKLASATLIPASLPLESPLTLALWVIGGTTILYTAFGGLKAVIMTDSIQWLILLLGLLCLALPLAWLQVGGWDGLNQSLPPSFFSLGSLGAPTLINWMVTITPIWFVAMTLYQRIFACRDQATARRAWFLAGLLEYPVMAFSGVLLGMCARVLLPEMEAESAVPAMIRDLLPIGVTGLVVAAYFSAIMSTADSCLMACSGNLINDLIGLKDNDRDTVRYSMLATLLLGLVAILLAAKAESVLSAILMAYTLMISGLVMPTLACLFWPSVQTGAALASMLAGSLTALWLMLPALPTPTPIRESGLDAGVFGLAVAAMAMAGTHLIQHCFSNNPTQGEVHE</sequence>
<comment type="subcellular location">
    <subcellularLocation>
        <location evidence="1">Membrane</location>
        <topology evidence="1">Multi-pass membrane protein</topology>
    </subcellularLocation>
</comment>
<dbReference type="CDD" id="cd10322">
    <property type="entry name" value="SLC5sbd"/>
    <property type="match status" value="1"/>
</dbReference>
<evidence type="ECO:0000313" key="10">
    <source>
        <dbReference type="EMBL" id="TKB48874.1"/>
    </source>
</evidence>
<dbReference type="Proteomes" id="UP000305674">
    <property type="component" value="Unassembled WGS sequence"/>
</dbReference>
<reference evidence="10 11" key="1">
    <citation type="submission" date="2019-04" db="EMBL/GenBank/DDBJ databases">
        <authorList>
            <person name="Hwang J.C."/>
        </authorList>
    </citation>
    <scope>NUCLEOTIDE SEQUENCE [LARGE SCALE GENOMIC DNA]</scope>
    <source>
        <strain evidence="10 11">IMCC35001</strain>
    </source>
</reference>
<feature type="transmembrane region" description="Helical" evidence="9">
    <location>
        <begin position="45"/>
        <end position="67"/>
    </location>
</feature>
<feature type="transmembrane region" description="Helical" evidence="9">
    <location>
        <begin position="384"/>
        <end position="408"/>
    </location>
</feature>
<feature type="transmembrane region" description="Helical" evidence="9">
    <location>
        <begin position="163"/>
        <end position="185"/>
    </location>
</feature>
<dbReference type="RefSeq" id="WP_136853068.1">
    <property type="nucleotide sequence ID" value="NZ_SWCI01000005.1"/>
</dbReference>
<dbReference type="EMBL" id="SWCI01000005">
    <property type="protein sequence ID" value="TKB48874.1"/>
    <property type="molecule type" value="Genomic_DNA"/>
</dbReference>
<keyword evidence="4 9" id="KW-0812">Transmembrane</keyword>
<keyword evidence="6 9" id="KW-1133">Transmembrane helix</keyword>
<evidence type="ECO:0000256" key="7">
    <source>
        <dbReference type="ARBA" id="ARBA00023136"/>
    </source>
</evidence>
<feature type="transmembrane region" description="Helical" evidence="9">
    <location>
        <begin position="415"/>
        <end position="436"/>
    </location>
</feature>
<evidence type="ECO:0000256" key="6">
    <source>
        <dbReference type="ARBA" id="ARBA00022989"/>
    </source>
</evidence>
<feature type="transmembrane region" description="Helical" evidence="9">
    <location>
        <begin position="192"/>
        <end position="211"/>
    </location>
</feature>
<keyword evidence="11" id="KW-1185">Reference proteome</keyword>
<organism evidence="10 11">
    <name type="scientific">Ferrimonas sediminicola</name>
    <dbReference type="NCBI Taxonomy" id="2569538"/>
    <lineage>
        <taxon>Bacteria</taxon>
        <taxon>Pseudomonadati</taxon>
        <taxon>Pseudomonadota</taxon>
        <taxon>Gammaproteobacteria</taxon>
        <taxon>Alteromonadales</taxon>
        <taxon>Ferrimonadaceae</taxon>
        <taxon>Ferrimonas</taxon>
    </lineage>
</organism>
<evidence type="ECO:0000256" key="1">
    <source>
        <dbReference type="ARBA" id="ARBA00004141"/>
    </source>
</evidence>
<dbReference type="InterPro" id="IPR050277">
    <property type="entry name" value="Sodium:Solute_Symporter"/>
</dbReference>
<feature type="transmembrane region" description="Helical" evidence="9">
    <location>
        <begin position="275"/>
        <end position="295"/>
    </location>
</feature>
<evidence type="ECO:0000256" key="2">
    <source>
        <dbReference type="ARBA" id="ARBA00006434"/>
    </source>
</evidence>
<dbReference type="Pfam" id="PF00474">
    <property type="entry name" value="SSF"/>
    <property type="match status" value="1"/>
</dbReference>
<evidence type="ECO:0000256" key="3">
    <source>
        <dbReference type="ARBA" id="ARBA00022448"/>
    </source>
</evidence>
<evidence type="ECO:0000313" key="11">
    <source>
        <dbReference type="Proteomes" id="UP000305674"/>
    </source>
</evidence>
<dbReference type="PANTHER" id="PTHR48086">
    <property type="entry name" value="SODIUM/PROLINE SYMPORTER-RELATED"/>
    <property type="match status" value="1"/>
</dbReference>
<feature type="transmembrane region" description="Helical" evidence="9">
    <location>
        <begin position="361"/>
        <end position="378"/>
    </location>
</feature>
<dbReference type="AlphaFoldDB" id="A0A4V5NVA9"/>
<dbReference type="OrthoDB" id="9814523at2"/>
<feature type="transmembrane region" description="Helical" evidence="9">
    <location>
        <begin position="119"/>
        <end position="143"/>
    </location>
</feature>
<dbReference type="Gene3D" id="1.20.1730.10">
    <property type="entry name" value="Sodium/glucose cotransporter"/>
    <property type="match status" value="1"/>
</dbReference>
<evidence type="ECO:0000256" key="4">
    <source>
        <dbReference type="ARBA" id="ARBA00022692"/>
    </source>
</evidence>
<feature type="transmembrane region" description="Helical" evidence="9">
    <location>
        <begin position="6"/>
        <end position="24"/>
    </location>
</feature>
<keyword evidence="3" id="KW-0813">Transport</keyword>
<dbReference type="GO" id="GO:0005886">
    <property type="term" value="C:plasma membrane"/>
    <property type="evidence" value="ECO:0007669"/>
    <property type="project" value="TreeGrafter"/>
</dbReference>
<feature type="transmembrane region" description="Helical" evidence="9">
    <location>
        <begin position="231"/>
        <end position="254"/>
    </location>
</feature>
<keyword evidence="5" id="KW-0769">Symport</keyword>
<feature type="transmembrane region" description="Helical" evidence="9">
    <location>
        <begin position="315"/>
        <end position="340"/>
    </location>
</feature>
<dbReference type="InterPro" id="IPR001734">
    <property type="entry name" value="Na/solute_symporter"/>
</dbReference>
<dbReference type="InterPro" id="IPR038377">
    <property type="entry name" value="Na/Glc_symporter_sf"/>
</dbReference>
<evidence type="ECO:0000256" key="5">
    <source>
        <dbReference type="ARBA" id="ARBA00022847"/>
    </source>
</evidence>
<name>A0A4V5NVA9_9GAMM</name>
<proteinExistence type="inferred from homology"/>
<comment type="similarity">
    <text evidence="2 8">Belongs to the sodium:solute symporter (SSF) (TC 2.A.21) family.</text>
</comment>
<accession>A0A4V5NVA9</accession>
<gene>
    <name evidence="10" type="ORF">FCL40_09530</name>
</gene>